<reference evidence="3 4" key="1">
    <citation type="submission" date="2020-04" db="EMBL/GenBank/DDBJ databases">
        <title>Perkinsus olseni comparative genomics.</title>
        <authorList>
            <person name="Bogema D.R."/>
        </authorList>
    </citation>
    <scope>NUCLEOTIDE SEQUENCE [LARGE SCALE GENOMIC DNA]</scope>
    <source>
        <strain evidence="3 4">ATCC PRA-207</strain>
    </source>
</reference>
<dbReference type="EMBL" id="JABANO010026153">
    <property type="protein sequence ID" value="KAF4719029.1"/>
    <property type="molecule type" value="Genomic_DNA"/>
</dbReference>
<dbReference type="InterPro" id="IPR013097">
    <property type="entry name" value="Dabb"/>
</dbReference>
<evidence type="ECO:0000313" key="3">
    <source>
        <dbReference type="EMBL" id="KAF4719029.1"/>
    </source>
</evidence>
<feature type="domain" description="Stress-response A/B barrel" evidence="2">
    <location>
        <begin position="60"/>
        <end position="162"/>
    </location>
</feature>
<comment type="subunit">
    <text evidence="1">Homodimer.</text>
</comment>
<evidence type="ECO:0000256" key="1">
    <source>
        <dbReference type="ARBA" id="ARBA00011738"/>
    </source>
</evidence>
<dbReference type="PANTHER" id="PTHR33178:SF10">
    <property type="entry name" value="STRESS-RESPONSE A_B BARREL DOMAIN-CONTAINING PROTEIN"/>
    <property type="match status" value="1"/>
</dbReference>
<keyword evidence="4" id="KW-1185">Reference proteome</keyword>
<dbReference type="PANTHER" id="PTHR33178">
    <property type="match status" value="1"/>
</dbReference>
<comment type="caution">
    <text evidence="3">The sequence shown here is derived from an EMBL/GenBank/DDBJ whole genome shotgun (WGS) entry which is preliminary data.</text>
</comment>
<organism evidence="3 4">
    <name type="scientific">Perkinsus olseni</name>
    <name type="common">Perkinsus atlanticus</name>
    <dbReference type="NCBI Taxonomy" id="32597"/>
    <lineage>
        <taxon>Eukaryota</taxon>
        <taxon>Sar</taxon>
        <taxon>Alveolata</taxon>
        <taxon>Perkinsozoa</taxon>
        <taxon>Perkinsea</taxon>
        <taxon>Perkinsida</taxon>
        <taxon>Perkinsidae</taxon>
        <taxon>Perkinsus</taxon>
    </lineage>
</organism>
<gene>
    <name evidence="3" type="ORF">FOZ63_001149</name>
</gene>
<dbReference type="InterPro" id="IPR011008">
    <property type="entry name" value="Dimeric_a/b-barrel"/>
</dbReference>
<protein>
    <recommendedName>
        <fullName evidence="2">Stress-response A/B barrel domain-containing protein</fullName>
    </recommendedName>
</protein>
<dbReference type="AlphaFoldDB" id="A0A7J6RE25"/>
<dbReference type="Pfam" id="PF07876">
    <property type="entry name" value="Dabb"/>
    <property type="match status" value="2"/>
</dbReference>
<evidence type="ECO:0000259" key="2">
    <source>
        <dbReference type="PROSITE" id="PS51502"/>
    </source>
</evidence>
<dbReference type="SUPFAM" id="SSF54909">
    <property type="entry name" value="Dimeric alpha+beta barrel"/>
    <property type="match status" value="2"/>
</dbReference>
<dbReference type="Proteomes" id="UP000553632">
    <property type="component" value="Unassembled WGS sequence"/>
</dbReference>
<sequence>AHRDLGLDPERNHDMMFLVKFDTVEDYKAYSTHPAHMEIMRTILLPILEPDDSPLSMSTVTHMVSFKLREGVSEETINELTAKCLSMKDSIPVVKEIQASSLGRVHRDLGLDPERNQHILLLVSFDDVEGYVNYASNLEHLSVVENFIRPATVPGSRSAMQFKW</sequence>
<dbReference type="Gene3D" id="3.30.70.100">
    <property type="match status" value="2"/>
</dbReference>
<accession>A0A7J6RE25</accession>
<dbReference type="SMART" id="SM00886">
    <property type="entry name" value="Dabb"/>
    <property type="match status" value="1"/>
</dbReference>
<dbReference type="PROSITE" id="PS51502">
    <property type="entry name" value="S_R_A_B_BARREL"/>
    <property type="match status" value="2"/>
</dbReference>
<name>A0A7J6RE25_PEROL</name>
<evidence type="ECO:0000313" key="4">
    <source>
        <dbReference type="Proteomes" id="UP000553632"/>
    </source>
</evidence>
<feature type="domain" description="Stress-response A/B barrel" evidence="2">
    <location>
        <begin position="1"/>
        <end position="56"/>
    </location>
</feature>
<feature type="non-terminal residue" evidence="3">
    <location>
        <position position="164"/>
    </location>
</feature>
<proteinExistence type="predicted"/>
<dbReference type="InterPro" id="IPR044662">
    <property type="entry name" value="HS1/DABB1-like"/>
</dbReference>